<dbReference type="InterPro" id="IPR001148">
    <property type="entry name" value="CA_dom"/>
</dbReference>
<comment type="similarity">
    <text evidence="3 9">Belongs to the alpha-carbonic anhydrase family.</text>
</comment>
<dbReference type="AlphaFoldDB" id="C5FUW6"/>
<dbReference type="PANTHER" id="PTHR18952">
    <property type="entry name" value="CARBONIC ANHYDRASE"/>
    <property type="match status" value="1"/>
</dbReference>
<comment type="catalytic activity">
    <reaction evidence="8 9">
        <text>hydrogencarbonate + H(+) = CO2 + H2O</text>
        <dbReference type="Rhea" id="RHEA:10748"/>
        <dbReference type="ChEBI" id="CHEBI:15377"/>
        <dbReference type="ChEBI" id="CHEBI:15378"/>
        <dbReference type="ChEBI" id="CHEBI:16526"/>
        <dbReference type="ChEBI" id="CHEBI:17544"/>
        <dbReference type="EC" id="4.2.1.1"/>
    </reaction>
</comment>
<dbReference type="OMA" id="NYPMAKG"/>
<accession>C5FUW6</accession>
<evidence type="ECO:0000256" key="9">
    <source>
        <dbReference type="RuleBase" id="RU367011"/>
    </source>
</evidence>
<dbReference type="InterPro" id="IPR041891">
    <property type="entry name" value="Alpha_CA_prokaryot-like"/>
</dbReference>
<evidence type="ECO:0000256" key="5">
    <source>
        <dbReference type="ARBA" id="ARBA00022723"/>
    </source>
</evidence>
<keyword evidence="6 9" id="KW-0862">Zinc</keyword>
<evidence type="ECO:0000256" key="2">
    <source>
        <dbReference type="ARBA" id="ARBA00002904"/>
    </source>
</evidence>
<evidence type="ECO:0000259" key="10">
    <source>
        <dbReference type="PROSITE" id="PS51144"/>
    </source>
</evidence>
<keyword evidence="5 9" id="KW-0479">Metal-binding</keyword>
<dbReference type="EMBL" id="DS995706">
    <property type="protein sequence ID" value="EEQ33700.1"/>
    <property type="molecule type" value="Genomic_DNA"/>
</dbReference>
<dbReference type="InterPro" id="IPR036398">
    <property type="entry name" value="CA_dom_sf"/>
</dbReference>
<dbReference type="HOGENOM" id="CLU_039326_0_1_1"/>
<keyword evidence="7 9" id="KW-0456">Lyase</keyword>
<evidence type="ECO:0000256" key="6">
    <source>
        <dbReference type="ARBA" id="ARBA00022833"/>
    </source>
</evidence>
<dbReference type="PROSITE" id="PS51144">
    <property type="entry name" value="ALPHA_CA_2"/>
    <property type="match status" value="1"/>
</dbReference>
<dbReference type="Pfam" id="PF00194">
    <property type="entry name" value="Carb_anhydrase"/>
    <property type="match status" value="1"/>
</dbReference>
<dbReference type="Gene3D" id="3.10.200.10">
    <property type="entry name" value="Alpha carbonic anhydrase"/>
    <property type="match status" value="1"/>
</dbReference>
<dbReference type="OrthoDB" id="429145at2759"/>
<gene>
    <name evidence="11" type="ORF">MCYG_06519</name>
</gene>
<dbReference type="GeneID" id="9222329"/>
<dbReference type="SUPFAM" id="SSF51069">
    <property type="entry name" value="Carbonic anhydrase"/>
    <property type="match status" value="1"/>
</dbReference>
<dbReference type="InterPro" id="IPR023561">
    <property type="entry name" value="Carbonic_anhydrase_a-class"/>
</dbReference>
<dbReference type="Proteomes" id="UP000002035">
    <property type="component" value="Unassembled WGS sequence"/>
</dbReference>
<evidence type="ECO:0000313" key="11">
    <source>
        <dbReference type="EMBL" id="EEQ33700.1"/>
    </source>
</evidence>
<dbReference type="RefSeq" id="XP_002844555.1">
    <property type="nucleotide sequence ID" value="XM_002844509.1"/>
</dbReference>
<evidence type="ECO:0000256" key="8">
    <source>
        <dbReference type="ARBA" id="ARBA00048348"/>
    </source>
</evidence>
<dbReference type="STRING" id="554155.C5FUW6"/>
<dbReference type="VEuPathDB" id="FungiDB:MCYG_06519"/>
<dbReference type="GO" id="GO:0004089">
    <property type="term" value="F:carbonate dehydratase activity"/>
    <property type="evidence" value="ECO:0007669"/>
    <property type="project" value="UniProtKB-UniRule"/>
</dbReference>
<feature type="domain" description="Alpha-carbonic anhydrase" evidence="10">
    <location>
        <begin position="79"/>
        <end position="323"/>
    </location>
</feature>
<reference evidence="12" key="1">
    <citation type="journal article" date="2012" name="MBio">
        <title>Comparative genome analysis of Trichophyton rubrum and related dermatophytes reveals candidate genes involved in infection.</title>
        <authorList>
            <person name="Martinez D.A."/>
            <person name="Oliver B.G."/>
            <person name="Graeser Y."/>
            <person name="Goldberg J.M."/>
            <person name="Li W."/>
            <person name="Martinez-Rossi N.M."/>
            <person name="Monod M."/>
            <person name="Shelest E."/>
            <person name="Barton R.C."/>
            <person name="Birch E."/>
            <person name="Brakhage A.A."/>
            <person name="Chen Z."/>
            <person name="Gurr S.J."/>
            <person name="Heiman D."/>
            <person name="Heitman J."/>
            <person name="Kosti I."/>
            <person name="Rossi A."/>
            <person name="Saif S."/>
            <person name="Samalova M."/>
            <person name="Saunders C.W."/>
            <person name="Shea T."/>
            <person name="Summerbell R.C."/>
            <person name="Xu J."/>
            <person name="Young S."/>
            <person name="Zeng Q."/>
            <person name="Birren B.W."/>
            <person name="Cuomo C.A."/>
            <person name="White T.C."/>
        </authorList>
    </citation>
    <scope>NUCLEOTIDE SEQUENCE [LARGE SCALE GENOMIC DNA]</scope>
    <source>
        <strain evidence="12">ATCC MYA-4605 / CBS 113480</strain>
    </source>
</reference>
<protein>
    <recommendedName>
        <fullName evidence="4 9">Carbonic anhydrase</fullName>
        <ecNumber evidence="4 9">4.2.1.1</ecNumber>
    </recommendedName>
</protein>
<dbReference type="SMART" id="SM01057">
    <property type="entry name" value="Carb_anhydrase"/>
    <property type="match status" value="1"/>
</dbReference>
<dbReference type="EC" id="4.2.1.1" evidence="4 9"/>
<evidence type="ECO:0000256" key="3">
    <source>
        <dbReference type="ARBA" id="ARBA00010718"/>
    </source>
</evidence>
<keyword evidence="12" id="KW-1185">Reference proteome</keyword>
<comment type="cofactor">
    <cofactor evidence="1 9">
        <name>Zn(2+)</name>
        <dbReference type="ChEBI" id="CHEBI:29105"/>
    </cofactor>
</comment>
<evidence type="ECO:0000256" key="4">
    <source>
        <dbReference type="ARBA" id="ARBA00012925"/>
    </source>
</evidence>
<dbReference type="eggNOG" id="KOG0382">
    <property type="taxonomic scope" value="Eukaryota"/>
</dbReference>
<sequence>MVTYQLPSSGESIEYYFGSTDQLALYLRCRFYMKSTIIMLFSRQLAAFAAIITSTSASCLYGTSLAPRHVSTDGQVPVSTFNYTGEGGPLHWVGLNATTNKECGHGSTQSPIVINKASFPRAPKGSVTMSIPTVPMADFENLGSTVEVIASGKLKASGKDYELVQFHFHTPSEHRIDDEYFPMEVHFVFQAPNKSIAVVAFFVELSPYGRCTPLLKQVLSCLHKITTPGTITKTRRLDFSQVLGHLHTHDIFTYNGSLTTPPCSSNVAWYLSAAPLSIDVSSFNALKKVVKFNSRYTQNSPGLRNLMEIAAHDIGCENMKPRF</sequence>
<organism evidence="11 12">
    <name type="scientific">Arthroderma otae (strain ATCC MYA-4605 / CBS 113480)</name>
    <name type="common">Microsporum canis</name>
    <dbReference type="NCBI Taxonomy" id="554155"/>
    <lineage>
        <taxon>Eukaryota</taxon>
        <taxon>Fungi</taxon>
        <taxon>Dikarya</taxon>
        <taxon>Ascomycota</taxon>
        <taxon>Pezizomycotina</taxon>
        <taxon>Eurotiomycetes</taxon>
        <taxon>Eurotiomycetidae</taxon>
        <taxon>Onygenales</taxon>
        <taxon>Arthrodermataceae</taxon>
        <taxon>Microsporum</taxon>
    </lineage>
</organism>
<evidence type="ECO:0000256" key="7">
    <source>
        <dbReference type="ARBA" id="ARBA00023239"/>
    </source>
</evidence>
<dbReference type="PROSITE" id="PS00162">
    <property type="entry name" value="ALPHA_CA_1"/>
    <property type="match status" value="1"/>
</dbReference>
<dbReference type="CDD" id="cd03124">
    <property type="entry name" value="alpha_CA_prokaryotic_like"/>
    <property type="match status" value="1"/>
</dbReference>
<dbReference type="PANTHER" id="PTHR18952:SF265">
    <property type="entry name" value="CARBONIC ANHYDRASE"/>
    <property type="match status" value="1"/>
</dbReference>
<dbReference type="GO" id="GO:0008270">
    <property type="term" value="F:zinc ion binding"/>
    <property type="evidence" value="ECO:0007669"/>
    <property type="project" value="UniProtKB-UniRule"/>
</dbReference>
<name>C5FUW6_ARTOC</name>
<proteinExistence type="inferred from homology"/>
<evidence type="ECO:0000256" key="1">
    <source>
        <dbReference type="ARBA" id="ARBA00001947"/>
    </source>
</evidence>
<dbReference type="InterPro" id="IPR018338">
    <property type="entry name" value="Carbonic_anhydrase_a-class_CS"/>
</dbReference>
<comment type="function">
    <text evidence="2 9">Reversible hydration of carbon dioxide.</text>
</comment>
<evidence type="ECO:0000313" key="12">
    <source>
        <dbReference type="Proteomes" id="UP000002035"/>
    </source>
</evidence>